<dbReference type="EMBL" id="CP054492">
    <property type="protein sequence ID" value="QOY50970.1"/>
    <property type="molecule type" value="Genomic_DNA"/>
</dbReference>
<reference evidence="1 2" key="1">
    <citation type="submission" date="2020-05" db="EMBL/GenBank/DDBJ databases">
        <title>Sulfurimonas marisnigri, sp. nov., and Sulfurimonas baltica, sp. nov., manganese oxide reducing chemolithoautotrophs of the class Epsilonproteobacteria isolated from the pelagic redoxclines of the Black and Baltic Seas and emended description of the genus Sulfurimonas.</title>
        <authorList>
            <person name="Henkel J.V."/>
            <person name="Laudan C."/>
            <person name="Werner J."/>
            <person name="Neu T."/>
            <person name="Plewe S."/>
            <person name="Sproer C."/>
            <person name="Bunk B."/>
            <person name="Schulz-Vogt H.N."/>
        </authorList>
    </citation>
    <scope>NUCLEOTIDE SEQUENCE [LARGE SCALE GENOMIC DNA]</scope>
    <source>
        <strain evidence="1 2">GD2</strain>
    </source>
</reference>
<evidence type="ECO:0000313" key="1">
    <source>
        <dbReference type="EMBL" id="QOY50970.1"/>
    </source>
</evidence>
<keyword evidence="2" id="KW-1185">Reference proteome</keyword>
<dbReference type="KEGG" id="sbal:HUE88_07385"/>
<proteinExistence type="predicted"/>
<evidence type="ECO:0000313" key="2">
    <source>
        <dbReference type="Proteomes" id="UP000593994"/>
    </source>
</evidence>
<dbReference type="AlphaFoldDB" id="A0A7S7RM57"/>
<sequence>MITVEYLIIVESNDAFCKTPESLLHLLLSNDDIKIDDSKIIYKENNYNFELEQGTTNSNHNYFHLSLSCEDDNDLDIFESLLKIIRTLLYKANNKQPQVLWDDVSLHYANKAYPLIHNIENTMRKLITKFMLIKIGLGWATETVPKEVIDSIKSKSTGSSENYLYEVDFIQLSNFLFKEYTTANTKNIFKKIKSSSANTEIDLDEIKSLIPKSNWERYFDPIINCEPDFFQKKWKELYDLRIKVAHNKFITKKDYLDIEILISEVKPILKSAIDNFENINVPEEDKDQIAENVASNVNNLYSLFLESWNNLHQSLFQLSYISTDIEDEQEKVIKSAPNIRSLLNRLKKTQSLISSQMRKEILELVTFRNMLVHHSDVMFQEDSVHKKIEETLLLSEQIQKLIDDSDKESNKTE</sequence>
<dbReference type="RefSeq" id="WP_194368089.1">
    <property type="nucleotide sequence ID" value="NZ_CP054492.1"/>
</dbReference>
<evidence type="ECO:0008006" key="3">
    <source>
        <dbReference type="Google" id="ProtNLM"/>
    </source>
</evidence>
<name>A0A7S7RM57_9BACT</name>
<accession>A0A7S7RM57</accession>
<dbReference type="Proteomes" id="UP000593994">
    <property type="component" value="Chromosome"/>
</dbReference>
<gene>
    <name evidence="1" type="ORF">HUE88_07385</name>
</gene>
<protein>
    <recommendedName>
        <fullName evidence="3">Apea-like HEPN domain-containing protein</fullName>
    </recommendedName>
</protein>
<organism evidence="1 2">
    <name type="scientific">Candidatus Sulfurimonas baltica</name>
    <dbReference type="NCBI Taxonomy" id="2740404"/>
    <lineage>
        <taxon>Bacteria</taxon>
        <taxon>Pseudomonadati</taxon>
        <taxon>Campylobacterota</taxon>
        <taxon>Epsilonproteobacteria</taxon>
        <taxon>Campylobacterales</taxon>
        <taxon>Sulfurimonadaceae</taxon>
        <taxon>Sulfurimonas</taxon>
    </lineage>
</organism>